<reference evidence="3" key="2">
    <citation type="submission" date="2022-10" db="EMBL/GenBank/DDBJ databases">
        <authorList>
            <consortium name="ENA_rothamsted_submissions"/>
            <consortium name="culmorum"/>
            <person name="King R."/>
        </authorList>
    </citation>
    <scope>NUCLEOTIDE SEQUENCE</scope>
</reference>
<feature type="region of interest" description="Disordered" evidence="2">
    <location>
        <begin position="693"/>
        <end position="750"/>
    </location>
</feature>
<evidence type="ECO:0000313" key="3">
    <source>
        <dbReference type="EMBL" id="CAG9818127.1"/>
    </source>
</evidence>
<keyword evidence="1" id="KW-0175">Coiled coil</keyword>
<dbReference type="OrthoDB" id="6761697at2759"/>
<feature type="compositionally biased region" description="Polar residues" evidence="2">
    <location>
        <begin position="1"/>
        <end position="15"/>
    </location>
</feature>
<keyword evidence="4" id="KW-1185">Reference proteome</keyword>
<name>A0A9N9X2I7_PHACE</name>
<dbReference type="Proteomes" id="UP001153737">
    <property type="component" value="Chromosome 17"/>
</dbReference>
<proteinExistence type="predicted"/>
<dbReference type="InterPro" id="IPR013083">
    <property type="entry name" value="Znf_RING/FYVE/PHD"/>
</dbReference>
<protein>
    <submittedName>
        <fullName evidence="3">Uncharacterized protein</fullName>
    </submittedName>
</protein>
<gene>
    <name evidence="3" type="ORF">PHAECO_LOCUS5701</name>
</gene>
<feature type="region of interest" description="Disordered" evidence="2">
    <location>
        <begin position="1"/>
        <end position="256"/>
    </location>
</feature>
<feature type="compositionally biased region" description="Basic and acidic residues" evidence="2">
    <location>
        <begin position="220"/>
        <end position="235"/>
    </location>
</feature>
<dbReference type="InterPro" id="IPR004244">
    <property type="entry name" value="Transposase_22"/>
</dbReference>
<dbReference type="Gene3D" id="3.30.70.1820">
    <property type="entry name" value="L1 transposable element, RRM domain"/>
    <property type="match status" value="1"/>
</dbReference>
<feature type="compositionally biased region" description="Low complexity" evidence="2">
    <location>
        <begin position="694"/>
        <end position="707"/>
    </location>
</feature>
<dbReference type="Gene3D" id="3.30.40.10">
    <property type="entry name" value="Zinc/RING finger domain, C3HC4 (zinc finger)"/>
    <property type="match status" value="1"/>
</dbReference>
<dbReference type="SUPFAM" id="SSF57903">
    <property type="entry name" value="FYVE/PHD zinc finger"/>
    <property type="match status" value="1"/>
</dbReference>
<reference evidence="3" key="1">
    <citation type="submission" date="2022-01" db="EMBL/GenBank/DDBJ databases">
        <authorList>
            <person name="King R."/>
        </authorList>
    </citation>
    <scope>NUCLEOTIDE SEQUENCE</scope>
</reference>
<feature type="compositionally biased region" description="Low complexity" evidence="2">
    <location>
        <begin position="714"/>
        <end position="730"/>
    </location>
</feature>
<feature type="compositionally biased region" description="Low complexity" evidence="2">
    <location>
        <begin position="35"/>
        <end position="46"/>
    </location>
</feature>
<dbReference type="AlphaFoldDB" id="A0A9N9X2I7"/>
<sequence>MASKRNTVNSPSVQLPPQAAMTASAKGKTKLVSMAPRAATTTPGTGCDELDDSVYGTPRSSLDPIEVPAVLPIASSPGIHSSQIPGPSTGRIPRAAPVTTSDSEDSSNDPPQMALTSKKRLRQEDTPSPGAQAPPRRPQVEYSTTAGRDPSPLPPEVRQSPHWLLQKDPSRDSYVSDLASDFSKVKVKRPCDAERKKEKERKKEAIKAPPSSPGSCSKYLDAKTKAERRPKDDLRGAQGKPGSGGPQKRSTAGACTTPITKKSPGLQCQSFCGSSYHGKCVGLAADQLTFIKECHNAVWICSTCKKEMSVTKQADLSTFRNDDITDTTGDPKLQDKILKCMLDIKGEMKVFREKQDDLVQSISFCSDKITDFETSLQKVNEHIKIIENLKLENQNLMRHVRTLNKRVNDLEQISRMNNIEIQGVPEKKNEDIFKIIETVHQNLNVQFSPDLIDSAHRVKSFAPNRPKNIVIKYISRKVKDDILAATKIKKMSSPNRLLSIEGVSKDLYISEHLSPENKTLYKKTRDFAKAKNFKYRENAELKENVSLLNERILINERKQKKYNLIVYGVKEEANDLEDIQNFIKIINDRCGVECRFHDFRDWYRIGKITGDQAKPRPIVVECLHYKLIGAIFEKNSILKGSGISVSRDYIKEDYEARKILYPHLREAKLKNADAKIKNNKLIVNGVTYTAEELTPTSTGNKNTSTSKPNRHFNTQQTPASSQSSTAAQTTKRQQYFDEIPPKRFTRQSSK</sequence>
<dbReference type="InterPro" id="IPR011011">
    <property type="entry name" value="Znf_FYVE_PHD"/>
</dbReference>
<feature type="compositionally biased region" description="Basic and acidic residues" evidence="2">
    <location>
        <begin position="189"/>
        <end position="206"/>
    </location>
</feature>
<dbReference type="PANTHER" id="PTHR11505">
    <property type="entry name" value="L1 TRANSPOSABLE ELEMENT-RELATED"/>
    <property type="match status" value="1"/>
</dbReference>
<evidence type="ECO:0000256" key="1">
    <source>
        <dbReference type="SAM" id="Coils"/>
    </source>
</evidence>
<evidence type="ECO:0000313" key="4">
    <source>
        <dbReference type="Proteomes" id="UP001153737"/>
    </source>
</evidence>
<organism evidence="3 4">
    <name type="scientific">Phaedon cochleariae</name>
    <name type="common">Mustard beetle</name>
    <dbReference type="NCBI Taxonomy" id="80249"/>
    <lineage>
        <taxon>Eukaryota</taxon>
        <taxon>Metazoa</taxon>
        <taxon>Ecdysozoa</taxon>
        <taxon>Arthropoda</taxon>
        <taxon>Hexapoda</taxon>
        <taxon>Insecta</taxon>
        <taxon>Pterygota</taxon>
        <taxon>Neoptera</taxon>
        <taxon>Endopterygota</taxon>
        <taxon>Coleoptera</taxon>
        <taxon>Polyphaga</taxon>
        <taxon>Cucujiformia</taxon>
        <taxon>Chrysomeloidea</taxon>
        <taxon>Chrysomelidae</taxon>
        <taxon>Chrysomelinae</taxon>
        <taxon>Chrysomelini</taxon>
        <taxon>Phaedon</taxon>
    </lineage>
</organism>
<dbReference type="EMBL" id="OU896723">
    <property type="protein sequence ID" value="CAG9818127.1"/>
    <property type="molecule type" value="Genomic_DNA"/>
</dbReference>
<accession>A0A9N9X2I7</accession>
<feature type="coiled-coil region" evidence="1">
    <location>
        <begin position="379"/>
        <end position="413"/>
    </location>
</feature>
<evidence type="ECO:0000256" key="2">
    <source>
        <dbReference type="SAM" id="MobiDB-lite"/>
    </source>
</evidence>